<evidence type="ECO:0000256" key="2">
    <source>
        <dbReference type="ARBA" id="ARBA00022448"/>
    </source>
</evidence>
<evidence type="ECO:0000256" key="10">
    <source>
        <dbReference type="ARBA" id="ARBA00045455"/>
    </source>
</evidence>
<feature type="signal peptide" evidence="12">
    <location>
        <begin position="1"/>
        <end position="15"/>
    </location>
</feature>
<evidence type="ECO:0000259" key="13">
    <source>
        <dbReference type="Pfam" id="PF01545"/>
    </source>
</evidence>
<dbReference type="GO" id="GO:0008324">
    <property type="term" value="F:monoatomic cation transmembrane transporter activity"/>
    <property type="evidence" value="ECO:0007669"/>
    <property type="project" value="InterPro"/>
</dbReference>
<feature type="transmembrane region" description="Helical" evidence="11">
    <location>
        <begin position="59"/>
        <end position="76"/>
    </location>
</feature>
<dbReference type="GO" id="GO:0005794">
    <property type="term" value="C:Golgi apparatus"/>
    <property type="evidence" value="ECO:0007669"/>
    <property type="project" value="UniProtKB-SubCell"/>
</dbReference>
<gene>
    <name evidence="14" type="ORF">PHET_07605</name>
</gene>
<dbReference type="Pfam" id="PF01545">
    <property type="entry name" value="Cation_efflux"/>
    <property type="match status" value="1"/>
</dbReference>
<dbReference type="InterPro" id="IPR027469">
    <property type="entry name" value="Cation_efflux_TMD_sf"/>
</dbReference>
<reference evidence="14" key="1">
    <citation type="submission" date="2019-05" db="EMBL/GenBank/DDBJ databases">
        <title>Annotation for the trematode Paragonimus heterotremus.</title>
        <authorList>
            <person name="Choi Y.-J."/>
        </authorList>
    </citation>
    <scope>NUCLEOTIDE SEQUENCE</scope>
    <source>
        <strain evidence="14">LC</strain>
    </source>
</reference>
<keyword evidence="2" id="KW-0813">Transport</keyword>
<evidence type="ECO:0000256" key="3">
    <source>
        <dbReference type="ARBA" id="ARBA00022692"/>
    </source>
</evidence>
<dbReference type="PANTHER" id="PTHR46531:SF1">
    <property type="entry name" value="ZINC TRANSPORTER 6"/>
    <property type="match status" value="1"/>
</dbReference>
<name>A0A8J4SV19_9TREM</name>
<evidence type="ECO:0000313" key="15">
    <source>
        <dbReference type="Proteomes" id="UP000748531"/>
    </source>
</evidence>
<evidence type="ECO:0000256" key="6">
    <source>
        <dbReference type="ARBA" id="ARBA00023034"/>
    </source>
</evidence>
<dbReference type="InterPro" id="IPR058533">
    <property type="entry name" value="Cation_efflux_TM"/>
</dbReference>
<feature type="transmembrane region" description="Helical" evidence="11">
    <location>
        <begin position="157"/>
        <end position="181"/>
    </location>
</feature>
<keyword evidence="6" id="KW-0333">Golgi apparatus</keyword>
<dbReference type="OrthoDB" id="5382797at2759"/>
<keyword evidence="8 11" id="KW-0472">Membrane</keyword>
<keyword evidence="15" id="KW-1185">Reference proteome</keyword>
<feature type="transmembrane region" description="Helical" evidence="11">
    <location>
        <begin position="127"/>
        <end position="145"/>
    </location>
</feature>
<dbReference type="Proteomes" id="UP000748531">
    <property type="component" value="Unassembled WGS sequence"/>
</dbReference>
<comment type="subcellular location">
    <subcellularLocation>
        <location evidence="1">Golgi apparatus</location>
        <location evidence="1">trans-Golgi network membrane</location>
        <topology evidence="1">Multi-pass membrane protein</topology>
    </subcellularLocation>
</comment>
<evidence type="ECO:0000313" key="14">
    <source>
        <dbReference type="EMBL" id="KAF5398726.1"/>
    </source>
</evidence>
<evidence type="ECO:0000256" key="12">
    <source>
        <dbReference type="SAM" id="SignalP"/>
    </source>
</evidence>
<dbReference type="AlphaFoldDB" id="A0A8J4SV19"/>
<evidence type="ECO:0000256" key="5">
    <source>
        <dbReference type="ARBA" id="ARBA00022989"/>
    </source>
</evidence>
<evidence type="ECO:0000256" key="4">
    <source>
        <dbReference type="ARBA" id="ARBA00022833"/>
    </source>
</evidence>
<keyword evidence="7" id="KW-0406">Ion transport</keyword>
<accession>A0A8J4SV19</accession>
<dbReference type="EMBL" id="LUCH01004698">
    <property type="protein sequence ID" value="KAF5398726.1"/>
    <property type="molecule type" value="Genomic_DNA"/>
</dbReference>
<feature type="transmembrane region" description="Helical" evidence="11">
    <location>
        <begin position="257"/>
        <end position="281"/>
    </location>
</feature>
<evidence type="ECO:0000256" key="8">
    <source>
        <dbReference type="ARBA" id="ARBA00023136"/>
    </source>
</evidence>
<keyword evidence="12" id="KW-0732">Signal</keyword>
<feature type="transmembrane region" description="Helical" evidence="11">
    <location>
        <begin position="227"/>
        <end position="245"/>
    </location>
</feature>
<organism evidence="14 15">
    <name type="scientific">Paragonimus heterotremus</name>
    <dbReference type="NCBI Taxonomy" id="100268"/>
    <lineage>
        <taxon>Eukaryota</taxon>
        <taxon>Metazoa</taxon>
        <taxon>Spiralia</taxon>
        <taxon>Lophotrochozoa</taxon>
        <taxon>Platyhelminthes</taxon>
        <taxon>Trematoda</taxon>
        <taxon>Digenea</taxon>
        <taxon>Plagiorchiida</taxon>
        <taxon>Troglotremata</taxon>
        <taxon>Troglotrematidae</taxon>
        <taxon>Paragonimus</taxon>
    </lineage>
</organism>
<comment type="subunit">
    <text evidence="9">Heterodimer with SLC30A5; form a functional zinc ion transmembrane transporter.</text>
</comment>
<feature type="chain" id="PRO_5035327916" evidence="12">
    <location>
        <begin position="16"/>
        <end position="436"/>
    </location>
</feature>
<dbReference type="GO" id="GO:0006829">
    <property type="term" value="P:zinc ion transport"/>
    <property type="evidence" value="ECO:0007669"/>
    <property type="project" value="TreeGrafter"/>
</dbReference>
<dbReference type="PANTHER" id="PTHR46531">
    <property type="entry name" value="ZINC TRANSPORTER 6"/>
    <property type="match status" value="1"/>
</dbReference>
<comment type="function">
    <text evidence="10">Has probably no intrinsic transporter activity but together with SLC30A5 forms a functional zinc ion:proton antiporter heterodimer, mediating zinc entry into the lumen of organelles along the secretory pathway. As part of that zinc ion:proton antiporter, contributes to zinc ion homeostasis within the early secretory pathway and regulates the activation and folding of enzymes like alkaline phosphatases and enzymes involved in phosphatidylinositol glycan anchor biosynthesis.</text>
</comment>
<keyword evidence="4" id="KW-0862">Zinc</keyword>
<dbReference type="Gene3D" id="1.20.1510.10">
    <property type="entry name" value="Cation efflux protein transmembrane domain"/>
    <property type="match status" value="1"/>
</dbReference>
<protein>
    <submittedName>
        <fullName evidence="14">Cation diffusion facilitator family transporter</fullName>
    </submittedName>
</protein>
<feature type="transmembrane region" description="Helical" evidence="11">
    <location>
        <begin position="83"/>
        <end position="107"/>
    </location>
</feature>
<dbReference type="SUPFAM" id="SSF161111">
    <property type="entry name" value="Cation efflux protein transmembrane domain-like"/>
    <property type="match status" value="1"/>
</dbReference>
<keyword evidence="3 11" id="KW-0812">Transmembrane</keyword>
<keyword evidence="5 11" id="KW-1133">Transmembrane helix</keyword>
<evidence type="ECO:0000256" key="11">
    <source>
        <dbReference type="SAM" id="Phobius"/>
    </source>
</evidence>
<comment type="caution">
    <text evidence="14">The sequence shown here is derived from an EMBL/GenBank/DDBJ whole genome shotgun (WGS) entry which is preliminary data.</text>
</comment>
<evidence type="ECO:0000256" key="9">
    <source>
        <dbReference type="ARBA" id="ARBA00038600"/>
    </source>
</evidence>
<sequence length="436" mass="47949">MNLLTCPLVFSSVLGLKMKLVIQVLHDLSQELKNTRSFLSYIVREAVHLTVVEPRAKRIVATGTVVCVCLFLLLFTCNLSNSLALTAFTHLLIFDLLSLTVALTSVWASKKSPSLDGYTLGYERFEVVAVFSATILAILSSFFEIKEAVERIFEPAEVNAGLLVIMCPVAFIVHVFTIYGIDNPAFDHVILASGSSWLQEHTTDISRTLCRLIPGLARVLLPRVNPFALVGVGSSSVVLGVYWLMQTPTDSSNLVDPLPDTLGCLIISLMLFGTMIPMMLYSGRILLQTVPAHLVGPLDKAFREASTIDGVLELRNEHVWSVGFGNLAGSLYVRVRRDADEQLVLAHVTSRLSNLVKYLTVQVYKDDWTRTSATLSWPPASVAVSNLLPIRPLSLKEAHMSAKNHIHSVYHTHTATDLLKPNAPSPQYADGSVKNQ</sequence>
<evidence type="ECO:0000256" key="1">
    <source>
        <dbReference type="ARBA" id="ARBA00004166"/>
    </source>
</evidence>
<dbReference type="InterPro" id="IPR052005">
    <property type="entry name" value="CDF_SLC30A"/>
</dbReference>
<proteinExistence type="predicted"/>
<evidence type="ECO:0000256" key="7">
    <source>
        <dbReference type="ARBA" id="ARBA00023065"/>
    </source>
</evidence>
<dbReference type="GO" id="GO:0016020">
    <property type="term" value="C:membrane"/>
    <property type="evidence" value="ECO:0007669"/>
    <property type="project" value="InterPro"/>
</dbReference>
<feature type="domain" description="Cation efflux protein transmembrane" evidence="13">
    <location>
        <begin position="66"/>
        <end position="287"/>
    </location>
</feature>